<protein>
    <submittedName>
        <fullName evidence="1">Uncharacterized protein</fullName>
    </submittedName>
</protein>
<sequence length="226" mass="24614">MQNSAADSITPALAPRSDSTTHENRGLSPRNLIPGEPSLTDQISKQGKEALNQALHLLHLYIGSLACIIGDCAPQNNISGTESPNEMNLDNELEDPLTDLYLLATEYTPSLTWSTRPLPQRSLTLQEWWDYVTTAAQYMEGADGMRVRDNNLTLISSQLRVLNALFGKFDPDNILSRYMKYTSSNHPPSFAGLEASLSFGSGTLTMKGTAGDETVSRSKAFSGASN</sequence>
<comment type="caution">
    <text evidence="1">The sequence shown here is derived from an EMBL/GenBank/DDBJ whole genome shotgun (WGS) entry which is preliminary data.</text>
</comment>
<gene>
    <name evidence="1" type="ORF">QFC19_001800</name>
</gene>
<keyword evidence="2" id="KW-1185">Reference proteome</keyword>
<evidence type="ECO:0000313" key="1">
    <source>
        <dbReference type="EMBL" id="KAJ9110129.1"/>
    </source>
</evidence>
<dbReference type="Proteomes" id="UP001241377">
    <property type="component" value="Unassembled WGS sequence"/>
</dbReference>
<dbReference type="EMBL" id="JASBWR010000014">
    <property type="protein sequence ID" value="KAJ9110129.1"/>
    <property type="molecule type" value="Genomic_DNA"/>
</dbReference>
<evidence type="ECO:0000313" key="2">
    <source>
        <dbReference type="Proteomes" id="UP001241377"/>
    </source>
</evidence>
<name>A0ACC2WG32_9TREE</name>
<organism evidence="1 2">
    <name type="scientific">Naganishia cerealis</name>
    <dbReference type="NCBI Taxonomy" id="610337"/>
    <lineage>
        <taxon>Eukaryota</taxon>
        <taxon>Fungi</taxon>
        <taxon>Dikarya</taxon>
        <taxon>Basidiomycota</taxon>
        <taxon>Agaricomycotina</taxon>
        <taxon>Tremellomycetes</taxon>
        <taxon>Filobasidiales</taxon>
        <taxon>Filobasidiaceae</taxon>
        <taxon>Naganishia</taxon>
    </lineage>
</organism>
<proteinExistence type="predicted"/>
<accession>A0ACC2WG32</accession>
<reference evidence="1" key="1">
    <citation type="submission" date="2023-04" db="EMBL/GenBank/DDBJ databases">
        <title>Draft Genome sequencing of Naganishia species isolated from polar environments using Oxford Nanopore Technology.</title>
        <authorList>
            <person name="Leo P."/>
            <person name="Venkateswaran K."/>
        </authorList>
    </citation>
    <scope>NUCLEOTIDE SEQUENCE</scope>
    <source>
        <strain evidence="1">MNA-CCFEE 5261</strain>
    </source>
</reference>